<accession>A0A7M7J9X4</accession>
<dbReference type="Gene3D" id="2.30.42.10">
    <property type="match status" value="1"/>
</dbReference>
<dbReference type="Pfam" id="PF00069">
    <property type="entry name" value="Pkinase"/>
    <property type="match status" value="1"/>
</dbReference>
<dbReference type="InterPro" id="IPR000719">
    <property type="entry name" value="Prot_kinase_dom"/>
</dbReference>
<dbReference type="Gene3D" id="1.10.510.10">
    <property type="entry name" value="Transferase(Phosphotransferase) domain 1"/>
    <property type="match status" value="1"/>
</dbReference>
<dbReference type="GO" id="GO:0005524">
    <property type="term" value="F:ATP binding"/>
    <property type="evidence" value="ECO:0007669"/>
    <property type="project" value="UniProtKB-KW"/>
</dbReference>
<dbReference type="RefSeq" id="XP_022648878.1">
    <property type="nucleotide sequence ID" value="XM_022793143.1"/>
</dbReference>
<evidence type="ECO:0000256" key="10">
    <source>
        <dbReference type="ARBA" id="ARBA00048679"/>
    </source>
</evidence>
<organism evidence="13 14">
    <name type="scientific">Varroa destructor</name>
    <name type="common">Honeybee mite</name>
    <dbReference type="NCBI Taxonomy" id="109461"/>
    <lineage>
        <taxon>Eukaryota</taxon>
        <taxon>Metazoa</taxon>
        <taxon>Ecdysozoa</taxon>
        <taxon>Arthropoda</taxon>
        <taxon>Chelicerata</taxon>
        <taxon>Arachnida</taxon>
        <taxon>Acari</taxon>
        <taxon>Parasitiformes</taxon>
        <taxon>Mesostigmata</taxon>
        <taxon>Gamasina</taxon>
        <taxon>Dermanyssoidea</taxon>
        <taxon>Varroidae</taxon>
        <taxon>Varroa</taxon>
    </lineage>
</organism>
<dbReference type="GO" id="GO:0035556">
    <property type="term" value="P:intracellular signal transduction"/>
    <property type="evidence" value="ECO:0007669"/>
    <property type="project" value="TreeGrafter"/>
</dbReference>
<feature type="region of interest" description="Disordered" evidence="11">
    <location>
        <begin position="516"/>
        <end position="535"/>
    </location>
</feature>
<dbReference type="PANTHER" id="PTHR24356">
    <property type="entry name" value="SERINE/THREONINE-PROTEIN KINASE"/>
    <property type="match status" value="1"/>
</dbReference>
<keyword evidence="14" id="KW-1185">Reference proteome</keyword>
<feature type="domain" description="Protein kinase" evidence="12">
    <location>
        <begin position="193"/>
        <end position="467"/>
    </location>
</feature>
<keyword evidence="3" id="KW-0723">Serine/threonine-protein kinase</keyword>
<dbReference type="GO" id="GO:0004674">
    <property type="term" value="F:protein serine/threonine kinase activity"/>
    <property type="evidence" value="ECO:0007669"/>
    <property type="project" value="UniProtKB-KW"/>
</dbReference>
<dbReference type="SUPFAM" id="SSF50156">
    <property type="entry name" value="PDZ domain-like"/>
    <property type="match status" value="1"/>
</dbReference>
<evidence type="ECO:0000256" key="2">
    <source>
        <dbReference type="ARBA" id="ARBA00022148"/>
    </source>
</evidence>
<dbReference type="OrthoDB" id="6491371at2759"/>
<evidence type="ECO:0000259" key="12">
    <source>
        <dbReference type="PROSITE" id="PS50011"/>
    </source>
</evidence>
<evidence type="ECO:0000256" key="8">
    <source>
        <dbReference type="ARBA" id="ARBA00033099"/>
    </source>
</evidence>
<evidence type="ECO:0000256" key="7">
    <source>
        <dbReference type="ARBA" id="ARBA00022840"/>
    </source>
</evidence>
<evidence type="ECO:0000313" key="13">
    <source>
        <dbReference type="EnsemblMetazoa" id="XP_022648878"/>
    </source>
</evidence>
<evidence type="ECO:0000313" key="14">
    <source>
        <dbReference type="Proteomes" id="UP000594260"/>
    </source>
</evidence>
<dbReference type="EnsemblMetazoa" id="XM_022793143">
    <property type="protein sequence ID" value="XP_022648878"/>
    <property type="gene ID" value="LOC111245173"/>
</dbReference>
<dbReference type="PANTHER" id="PTHR24356:SF1">
    <property type="entry name" value="SERINE_THREONINE-PROTEIN KINASE GREATWALL"/>
    <property type="match status" value="1"/>
</dbReference>
<dbReference type="EC" id="2.7.11.1" evidence="1"/>
<dbReference type="AlphaFoldDB" id="A0A7M7J9X4"/>
<dbReference type="Proteomes" id="UP000594260">
    <property type="component" value="Unplaced"/>
</dbReference>
<dbReference type="SMART" id="SM00220">
    <property type="entry name" value="S_TKc"/>
    <property type="match status" value="1"/>
</dbReference>
<dbReference type="OMA" id="FFEQFDW"/>
<evidence type="ECO:0000256" key="3">
    <source>
        <dbReference type="ARBA" id="ARBA00022527"/>
    </source>
</evidence>
<dbReference type="InterPro" id="IPR036034">
    <property type="entry name" value="PDZ_sf"/>
</dbReference>
<dbReference type="Gene3D" id="3.30.200.20">
    <property type="entry name" value="Phosphorylase Kinase, domain 1"/>
    <property type="match status" value="1"/>
</dbReference>
<dbReference type="KEGG" id="vde:111245173"/>
<evidence type="ECO:0000256" key="1">
    <source>
        <dbReference type="ARBA" id="ARBA00012513"/>
    </source>
</evidence>
<reference evidence="13" key="1">
    <citation type="submission" date="2021-01" db="UniProtKB">
        <authorList>
            <consortium name="EnsemblMetazoa"/>
        </authorList>
    </citation>
    <scope>IDENTIFICATION</scope>
</reference>
<keyword evidence="4" id="KW-0808">Transferase</keyword>
<keyword evidence="6" id="KW-0418">Kinase</keyword>
<comment type="catalytic activity">
    <reaction evidence="10">
        <text>L-seryl-[protein] + ATP = O-phospho-L-seryl-[protein] + ADP + H(+)</text>
        <dbReference type="Rhea" id="RHEA:17989"/>
        <dbReference type="Rhea" id="RHEA-COMP:9863"/>
        <dbReference type="Rhea" id="RHEA-COMP:11604"/>
        <dbReference type="ChEBI" id="CHEBI:15378"/>
        <dbReference type="ChEBI" id="CHEBI:29999"/>
        <dbReference type="ChEBI" id="CHEBI:30616"/>
        <dbReference type="ChEBI" id="CHEBI:83421"/>
        <dbReference type="ChEBI" id="CHEBI:456216"/>
        <dbReference type="EC" id="2.7.11.1"/>
    </reaction>
</comment>
<dbReference type="InterPro" id="IPR050236">
    <property type="entry name" value="Ser_Thr_kinase_AGC"/>
</dbReference>
<evidence type="ECO:0000256" key="6">
    <source>
        <dbReference type="ARBA" id="ARBA00022777"/>
    </source>
</evidence>
<keyword evidence="7" id="KW-0067">ATP-binding</keyword>
<dbReference type="InterPro" id="IPR011009">
    <property type="entry name" value="Kinase-like_dom_sf"/>
</dbReference>
<comment type="catalytic activity">
    <reaction evidence="9">
        <text>L-threonyl-[protein] + ATP = O-phospho-L-threonyl-[protein] + ADP + H(+)</text>
        <dbReference type="Rhea" id="RHEA:46608"/>
        <dbReference type="Rhea" id="RHEA-COMP:11060"/>
        <dbReference type="Rhea" id="RHEA-COMP:11605"/>
        <dbReference type="ChEBI" id="CHEBI:15378"/>
        <dbReference type="ChEBI" id="CHEBI:30013"/>
        <dbReference type="ChEBI" id="CHEBI:30616"/>
        <dbReference type="ChEBI" id="CHEBI:61977"/>
        <dbReference type="ChEBI" id="CHEBI:456216"/>
        <dbReference type="EC" id="2.7.11.1"/>
    </reaction>
</comment>
<dbReference type="GeneID" id="111245173"/>
<evidence type="ECO:0000256" key="9">
    <source>
        <dbReference type="ARBA" id="ARBA00047899"/>
    </source>
</evidence>
<evidence type="ECO:0000256" key="4">
    <source>
        <dbReference type="ARBA" id="ARBA00022679"/>
    </source>
</evidence>
<dbReference type="SUPFAM" id="SSF56112">
    <property type="entry name" value="Protein kinase-like (PK-like)"/>
    <property type="match status" value="1"/>
</dbReference>
<dbReference type="InParanoid" id="A0A7M7J9X4"/>
<dbReference type="GO" id="GO:0005634">
    <property type="term" value="C:nucleus"/>
    <property type="evidence" value="ECO:0007669"/>
    <property type="project" value="TreeGrafter"/>
</dbReference>
<evidence type="ECO:0000256" key="5">
    <source>
        <dbReference type="ARBA" id="ARBA00022741"/>
    </source>
</evidence>
<protein>
    <recommendedName>
        <fullName evidence="2">Serine/threonine-protein kinase greatwall</fullName>
        <ecNumber evidence="1">2.7.11.1</ecNumber>
    </recommendedName>
    <alternativeName>
        <fullName evidence="8">Microtubule-associated serine/threonine-protein kinase-like</fullName>
    </alternativeName>
</protein>
<sequence length="838" mass="94696">MTDFRERVDDRFIKPDEEVVELIRFKVPEATRDEIVRAASAMSRLTVIYPRVVRVAAALLENWYSSNFAADTDRDPLLHFSYQQILLWVQEMHEKMVDKRLLLFDLQDMFISLYELHDLCMDRDVFVAHQFALLIRQLSIYLGELTAHLSRLGNCEACDILRVADWCVERSAIAVYENRPEPAIHCLPLIGDFTPERLLGAGAFGSVYKARYNPANMVCTLKIVSTTCFSAVEHATADRVVASVIDHPFIVSYFCVFSVDEKCTVTVMEYVKAVDLQKVVDRAQSLRVKQSRIIFAQLMAAVVHMHFYGLIHRDIKGSNALLSFGGRVKLIDFDTNKVCVGHFATRHILSYFRRTAVELNDMEIAGTPPYMAPEVHCRKAYGRAMDWWSLGITLYKLMIGRVPFRGQNEVTLKNQICNEEVRFPKFKSNREHIVRPAINLILGLLRKRALERLGSVQYNDIINAPFLANIDWTWLQSADCLMRLPAFGEVMYEAARGKNTRDHREHLTDSFIMRLSPEASPETKSRPLPRVQDLKDKKGGHQPLFTYMSTMFREVMRSGIPVEAASSAPLFKSIQRFAHSNVLDFNSTKSLENPLQAERIDIAIPKGRSHRVAARLEPTLGEDCRIYYVVTNIAPNDPTAYSSLTEGDVVIAVNGVSVIDGSRAEVEALMAAPGFDEVIVTVLSSGTMRLLLSRIDMRLVLAHFKPIEVVIGLGIGSNMFTLRVGSYYEPTTKAFVKVTVLLHVHSRLGCNVYSGDVLIAFNGSPVTGLTLDDLSGKLNDASVQRSISVVPASCMRVDRPILDRLFRAYDGYYQNQFEEDGPELRSSVEKNHTDEDDM</sequence>
<dbReference type="PROSITE" id="PS50011">
    <property type="entry name" value="PROTEIN_KINASE_DOM"/>
    <property type="match status" value="1"/>
</dbReference>
<evidence type="ECO:0000256" key="11">
    <source>
        <dbReference type="SAM" id="MobiDB-lite"/>
    </source>
</evidence>
<keyword evidence="5" id="KW-0547">Nucleotide-binding</keyword>
<proteinExistence type="predicted"/>
<name>A0A7M7J9X4_VARDE</name>